<gene>
    <name evidence="1" type="ORF">GGR32_000437</name>
</gene>
<protein>
    <recommendedName>
        <fullName evidence="3">CHAT domain-containing protein</fullName>
    </recommendedName>
</protein>
<keyword evidence="2" id="KW-1185">Reference proteome</keyword>
<evidence type="ECO:0000313" key="1">
    <source>
        <dbReference type="EMBL" id="MBB4118165.1"/>
    </source>
</evidence>
<evidence type="ECO:0000313" key="2">
    <source>
        <dbReference type="Proteomes" id="UP000553034"/>
    </source>
</evidence>
<proteinExistence type="predicted"/>
<dbReference type="AlphaFoldDB" id="A0A840EM22"/>
<dbReference type="EMBL" id="JACIFO010000001">
    <property type="protein sequence ID" value="MBB4118165.1"/>
    <property type="molecule type" value="Genomic_DNA"/>
</dbReference>
<comment type="caution">
    <text evidence="1">The sequence shown here is derived from an EMBL/GenBank/DDBJ whole genome shotgun (WGS) entry which is preliminary data.</text>
</comment>
<name>A0A840EM22_9FLAO</name>
<dbReference type="Proteomes" id="UP000553034">
    <property type="component" value="Unassembled WGS sequence"/>
</dbReference>
<evidence type="ECO:0008006" key="3">
    <source>
        <dbReference type="Google" id="ProtNLM"/>
    </source>
</evidence>
<sequence length="248" mass="28203">MDSKVLIVHPYDKSTSFLERIKNHLQAEFAESLHYFSVKPNATSHTQCLETINSFSTNGLLLFMGHGKSNCLYGAKGDYYGTLENELVKAEEPDKYFYEDNFINENNLSVFNKKKIISLSCNSNGQIGRKSVENGAKVFLGFGDLPTSTEELEEQGEKNKSGVSLSKIEQALKTEINDIIKKSVRIGIIKNYSFSELVDLINFVTNQKISHYLVNQKKVNERKLIANYLYTFKKEIKIYGNGKEKLIE</sequence>
<dbReference type="RefSeq" id="WP_183475869.1">
    <property type="nucleotide sequence ID" value="NZ_JACIFO010000001.1"/>
</dbReference>
<accession>A0A840EM22</accession>
<organism evidence="1 2">
    <name type="scientific">Mesonia hippocampi</name>
    <dbReference type="NCBI Taxonomy" id="1628250"/>
    <lineage>
        <taxon>Bacteria</taxon>
        <taxon>Pseudomonadati</taxon>
        <taxon>Bacteroidota</taxon>
        <taxon>Flavobacteriia</taxon>
        <taxon>Flavobacteriales</taxon>
        <taxon>Flavobacteriaceae</taxon>
        <taxon>Mesonia</taxon>
    </lineage>
</organism>
<reference evidence="1 2" key="1">
    <citation type="submission" date="2020-08" db="EMBL/GenBank/DDBJ databases">
        <title>Genomic Encyclopedia of Type Strains, Phase IV (KMG-IV): sequencing the most valuable type-strain genomes for metagenomic binning, comparative biology and taxonomic classification.</title>
        <authorList>
            <person name="Goeker M."/>
        </authorList>
    </citation>
    <scope>NUCLEOTIDE SEQUENCE [LARGE SCALE GENOMIC DNA]</scope>
    <source>
        <strain evidence="1 2">DSM 29568</strain>
    </source>
</reference>